<reference evidence="15" key="1">
    <citation type="journal article" date="2017" name="Genome Biol.">
        <title>Comparative genomics reveals high biological diversity and specific adaptations in the industrially and medically important fungal genus Aspergillus.</title>
        <authorList>
            <person name="de Vries R.P."/>
            <person name="Riley R."/>
            <person name="Wiebenga A."/>
            <person name="Aguilar-Osorio G."/>
            <person name="Amillis S."/>
            <person name="Uchima C.A."/>
            <person name="Anderluh G."/>
            <person name="Asadollahi M."/>
            <person name="Askin M."/>
            <person name="Barry K."/>
            <person name="Battaglia E."/>
            <person name="Bayram O."/>
            <person name="Benocci T."/>
            <person name="Braus-Stromeyer S.A."/>
            <person name="Caldana C."/>
            <person name="Canovas D."/>
            <person name="Cerqueira G.C."/>
            <person name="Chen F."/>
            <person name="Chen W."/>
            <person name="Choi C."/>
            <person name="Clum A."/>
            <person name="Dos Santos R.A."/>
            <person name="Damasio A.R."/>
            <person name="Diallinas G."/>
            <person name="Emri T."/>
            <person name="Fekete E."/>
            <person name="Flipphi M."/>
            <person name="Freyberg S."/>
            <person name="Gallo A."/>
            <person name="Gournas C."/>
            <person name="Habgood R."/>
            <person name="Hainaut M."/>
            <person name="Harispe M.L."/>
            <person name="Henrissat B."/>
            <person name="Hilden K.S."/>
            <person name="Hope R."/>
            <person name="Hossain A."/>
            <person name="Karabika E."/>
            <person name="Karaffa L."/>
            <person name="Karanyi Z."/>
            <person name="Krasevec N."/>
            <person name="Kuo A."/>
            <person name="Kusch H."/>
            <person name="LaButti K."/>
            <person name="Lagendijk E.L."/>
            <person name="Lapidus A."/>
            <person name="Levasseur A."/>
            <person name="Lindquist E."/>
            <person name="Lipzen A."/>
            <person name="Logrieco A.F."/>
            <person name="MacCabe A."/>
            <person name="Maekelae M.R."/>
            <person name="Malavazi I."/>
            <person name="Melin P."/>
            <person name="Meyer V."/>
            <person name="Mielnichuk N."/>
            <person name="Miskei M."/>
            <person name="Molnar A.P."/>
            <person name="Mule G."/>
            <person name="Ngan C.Y."/>
            <person name="Orejas M."/>
            <person name="Orosz E."/>
            <person name="Ouedraogo J.P."/>
            <person name="Overkamp K.M."/>
            <person name="Park H.-S."/>
            <person name="Perrone G."/>
            <person name="Piumi F."/>
            <person name="Punt P.J."/>
            <person name="Ram A.F."/>
            <person name="Ramon A."/>
            <person name="Rauscher S."/>
            <person name="Record E."/>
            <person name="Riano-Pachon D.M."/>
            <person name="Robert V."/>
            <person name="Roehrig J."/>
            <person name="Ruller R."/>
            <person name="Salamov A."/>
            <person name="Salih N.S."/>
            <person name="Samson R.A."/>
            <person name="Sandor E."/>
            <person name="Sanguinetti M."/>
            <person name="Schuetze T."/>
            <person name="Sepcic K."/>
            <person name="Shelest E."/>
            <person name="Sherlock G."/>
            <person name="Sophianopoulou V."/>
            <person name="Squina F.M."/>
            <person name="Sun H."/>
            <person name="Susca A."/>
            <person name="Todd R.B."/>
            <person name="Tsang A."/>
            <person name="Unkles S.E."/>
            <person name="van de Wiele N."/>
            <person name="van Rossen-Uffink D."/>
            <person name="Oliveira J.V."/>
            <person name="Vesth T.C."/>
            <person name="Visser J."/>
            <person name="Yu J.-H."/>
            <person name="Zhou M."/>
            <person name="Andersen M.R."/>
            <person name="Archer D.B."/>
            <person name="Baker S.E."/>
            <person name="Benoit I."/>
            <person name="Brakhage A.A."/>
            <person name="Braus G.H."/>
            <person name="Fischer R."/>
            <person name="Frisvad J.C."/>
            <person name="Goldman G.H."/>
            <person name="Houbraken J."/>
            <person name="Oakley B."/>
            <person name="Pocsi I."/>
            <person name="Scazzocchio C."/>
            <person name="Seiboth B."/>
            <person name="vanKuyk P.A."/>
            <person name="Wortman J."/>
            <person name="Dyer P.S."/>
            <person name="Grigoriev I.V."/>
        </authorList>
    </citation>
    <scope>NUCLEOTIDE SEQUENCE [LARGE SCALE GENOMIC DNA]</scope>
    <source>
        <strain evidence="15">CBS 593.65</strain>
    </source>
</reference>
<evidence type="ECO:0000256" key="5">
    <source>
        <dbReference type="ARBA" id="ARBA00012706"/>
    </source>
</evidence>
<sequence>MKYSLALLSTIAPLALAAPRARQSGSNPSVDGLNFVIDGETGYFAGTNAYWLPFLTNDADVDLAMGHLANSGLKILRVWGFNDVNTVPTDNATVYFQLHEDSTSSINTGSNGLQRLDYVVSAAEKAGIKLIIPFVNNWDDYGGMNTYVKAYGGSDKTSWYTSADMQSAYQTYIEAVVSRYANSTAILAWELGNEPRCSSCDTSVINKWATETSAFVKSIDPNHLLAIGDEGMGLKGASDYPYTTSEGNDFALNLAIPDVDFGTLHLYTKDWGVTNNSWGNQWVKDHAAICESVGKPCVFEEYGIKDDHCTDELDWQDTALAATGIAADLFWQFGDTLSAGETPDDHYTVYHGTEDWDCVVTDHVAEVNRGQSSRKYIRR</sequence>
<dbReference type="Pfam" id="PF26410">
    <property type="entry name" value="GH5_mannosidase"/>
    <property type="match status" value="1"/>
</dbReference>
<evidence type="ECO:0000256" key="11">
    <source>
        <dbReference type="ARBA" id="ARBA00023295"/>
    </source>
</evidence>
<dbReference type="Proteomes" id="UP000184356">
    <property type="component" value="Unassembled WGS sequence"/>
</dbReference>
<feature type="chain" id="PRO_5013290384" description="mannan endo-1,4-beta-mannosidase" evidence="12">
    <location>
        <begin position="18"/>
        <end position="379"/>
    </location>
</feature>
<comment type="subcellular location">
    <subcellularLocation>
        <location evidence="3">Secreted</location>
    </subcellularLocation>
</comment>
<evidence type="ECO:0000256" key="12">
    <source>
        <dbReference type="SAM" id="SignalP"/>
    </source>
</evidence>
<evidence type="ECO:0000313" key="14">
    <source>
        <dbReference type="EMBL" id="OJJ56280.1"/>
    </source>
</evidence>
<evidence type="ECO:0000259" key="13">
    <source>
        <dbReference type="Pfam" id="PF26410"/>
    </source>
</evidence>
<dbReference type="VEuPathDB" id="FungiDB:ASPSYDRAFT_208061"/>
<comment type="similarity">
    <text evidence="4">Belongs to the glycosyl hydrolase 5 (cellulase A) family.</text>
</comment>
<dbReference type="STRING" id="1036612.A0A1L9TA16"/>
<organism evidence="14 15">
    <name type="scientific">Aspergillus sydowii CBS 593.65</name>
    <dbReference type="NCBI Taxonomy" id="1036612"/>
    <lineage>
        <taxon>Eukaryota</taxon>
        <taxon>Fungi</taxon>
        <taxon>Dikarya</taxon>
        <taxon>Ascomycota</taxon>
        <taxon>Pezizomycotina</taxon>
        <taxon>Eurotiomycetes</taxon>
        <taxon>Eurotiomycetidae</taxon>
        <taxon>Eurotiales</taxon>
        <taxon>Aspergillaceae</taxon>
        <taxon>Aspergillus</taxon>
        <taxon>Aspergillus subgen. Nidulantes</taxon>
    </lineage>
</organism>
<evidence type="ECO:0000256" key="8">
    <source>
        <dbReference type="ARBA" id="ARBA00022801"/>
    </source>
</evidence>
<evidence type="ECO:0000256" key="10">
    <source>
        <dbReference type="ARBA" id="ARBA00023277"/>
    </source>
</evidence>
<dbReference type="GO" id="GO:0016985">
    <property type="term" value="F:mannan endo-1,4-beta-mannosidase activity"/>
    <property type="evidence" value="ECO:0007669"/>
    <property type="project" value="UniProtKB-EC"/>
</dbReference>
<dbReference type="SUPFAM" id="SSF51445">
    <property type="entry name" value="(Trans)glycosidases"/>
    <property type="match status" value="1"/>
</dbReference>
<keyword evidence="10" id="KW-0119">Carbohydrate metabolism</keyword>
<comment type="function">
    <text evidence="2">Endo-1,4-mannanase, a crucial enzyme for depolymerization of seed galactomannans and wood galactoglucomannans.</text>
</comment>
<dbReference type="PROSITE" id="PS00659">
    <property type="entry name" value="GLYCOSYL_HYDROL_F5"/>
    <property type="match status" value="1"/>
</dbReference>
<dbReference type="EMBL" id="KV878591">
    <property type="protein sequence ID" value="OJJ56280.1"/>
    <property type="molecule type" value="Genomic_DNA"/>
</dbReference>
<dbReference type="EC" id="3.2.1.78" evidence="5"/>
<dbReference type="GO" id="GO:0046355">
    <property type="term" value="P:mannan catabolic process"/>
    <property type="evidence" value="ECO:0007669"/>
    <property type="project" value="UniProtKB-ARBA"/>
</dbReference>
<evidence type="ECO:0000256" key="2">
    <source>
        <dbReference type="ARBA" id="ARBA00002993"/>
    </source>
</evidence>
<keyword evidence="7 12" id="KW-0732">Signal</keyword>
<dbReference type="InterPro" id="IPR017853">
    <property type="entry name" value="GH"/>
</dbReference>
<dbReference type="PANTHER" id="PTHR31451:SF57">
    <property type="entry name" value="BETA-1,4-ENDOGLUCANASE (EUROFUNG)-RELATED"/>
    <property type="match status" value="1"/>
</dbReference>
<comment type="catalytic activity">
    <reaction evidence="1">
        <text>Random hydrolysis of (1-&gt;4)-beta-D-mannosidic linkages in mannans, galactomannans and glucomannans.</text>
        <dbReference type="EC" id="3.2.1.78"/>
    </reaction>
</comment>
<evidence type="ECO:0000256" key="1">
    <source>
        <dbReference type="ARBA" id="ARBA00001678"/>
    </source>
</evidence>
<dbReference type="InterPro" id="IPR045053">
    <property type="entry name" value="MAN-like"/>
</dbReference>
<protein>
    <recommendedName>
        <fullName evidence="5">mannan endo-1,4-beta-mannosidase</fullName>
        <ecNumber evidence="5">3.2.1.78</ecNumber>
    </recommendedName>
</protein>
<dbReference type="PANTHER" id="PTHR31451">
    <property type="match status" value="1"/>
</dbReference>
<dbReference type="OrthoDB" id="406631at2759"/>
<evidence type="ECO:0000256" key="9">
    <source>
        <dbReference type="ARBA" id="ARBA00023180"/>
    </source>
</evidence>
<dbReference type="FunFam" id="3.20.20.80:FF:000076">
    <property type="entry name" value="Mannan endo-1,4-beta-mannosidase A"/>
    <property type="match status" value="1"/>
</dbReference>
<dbReference type="GeneID" id="63760004"/>
<accession>A0A1L9TA16</accession>
<evidence type="ECO:0000256" key="7">
    <source>
        <dbReference type="ARBA" id="ARBA00022729"/>
    </source>
</evidence>
<feature type="domain" description="Glycoside hydrolase family 5" evidence="13">
    <location>
        <begin position="30"/>
        <end position="311"/>
    </location>
</feature>
<dbReference type="Gene3D" id="3.20.20.80">
    <property type="entry name" value="Glycosidases"/>
    <property type="match status" value="1"/>
</dbReference>
<keyword evidence="8" id="KW-0378">Hydrolase</keyword>
<dbReference type="AlphaFoldDB" id="A0A1L9TA16"/>
<feature type="signal peptide" evidence="12">
    <location>
        <begin position="1"/>
        <end position="17"/>
    </location>
</feature>
<evidence type="ECO:0000313" key="15">
    <source>
        <dbReference type="Proteomes" id="UP000184356"/>
    </source>
</evidence>
<keyword evidence="6" id="KW-0964">Secreted</keyword>
<dbReference type="GO" id="GO:0005576">
    <property type="term" value="C:extracellular region"/>
    <property type="evidence" value="ECO:0007669"/>
    <property type="project" value="UniProtKB-SubCell"/>
</dbReference>
<keyword evidence="15" id="KW-1185">Reference proteome</keyword>
<evidence type="ECO:0000256" key="6">
    <source>
        <dbReference type="ARBA" id="ARBA00022525"/>
    </source>
</evidence>
<name>A0A1L9TA16_9EURO</name>
<proteinExistence type="inferred from homology"/>
<gene>
    <name evidence="14" type="ORF">ASPSYDRAFT_208061</name>
</gene>
<dbReference type="InterPro" id="IPR001547">
    <property type="entry name" value="Glyco_hydro_5"/>
</dbReference>
<dbReference type="RefSeq" id="XP_040700086.1">
    <property type="nucleotide sequence ID" value="XM_040843931.1"/>
</dbReference>
<evidence type="ECO:0000256" key="3">
    <source>
        <dbReference type="ARBA" id="ARBA00004613"/>
    </source>
</evidence>
<dbReference type="InterPro" id="IPR018087">
    <property type="entry name" value="Glyco_hydro_5_CS"/>
</dbReference>
<keyword evidence="9" id="KW-0325">Glycoprotein</keyword>
<keyword evidence="11" id="KW-0326">Glycosidase</keyword>
<evidence type="ECO:0000256" key="4">
    <source>
        <dbReference type="ARBA" id="ARBA00005641"/>
    </source>
</evidence>